<dbReference type="HOGENOM" id="CLU_200152_0_0_2"/>
<evidence type="ECO:0000259" key="1">
    <source>
        <dbReference type="Pfam" id="PF26470"/>
    </source>
</evidence>
<gene>
    <name evidence="2" type="ORF">J07HQW2_02979</name>
</gene>
<reference evidence="2 3" key="1">
    <citation type="journal article" date="2013" name="PLoS ONE">
        <title>Assembly-driven community genomics of a hypersaline microbial ecosystem.</title>
        <authorList>
            <person name="Podell S."/>
            <person name="Ugalde J.A."/>
            <person name="Narasingarao P."/>
            <person name="Banfield J.F."/>
            <person name="Heidelberg K.B."/>
            <person name="Allen E.E."/>
        </authorList>
    </citation>
    <scope>NUCLEOTIDE SEQUENCE [LARGE SCALE GENOMIC DNA]</scope>
    <source>
        <strain evidence="3">J07HQW2</strain>
    </source>
</reference>
<organism evidence="2 3">
    <name type="scientific">Haloquadratum walsbyi J07HQW2</name>
    <dbReference type="NCBI Taxonomy" id="1238425"/>
    <lineage>
        <taxon>Archaea</taxon>
        <taxon>Methanobacteriati</taxon>
        <taxon>Methanobacteriota</taxon>
        <taxon>Stenosarchaea group</taxon>
        <taxon>Halobacteria</taxon>
        <taxon>Halobacteriales</taxon>
        <taxon>Haloferacaceae</taxon>
        <taxon>Haloquadratum</taxon>
    </lineage>
</organism>
<sequence length="83" mass="9168">MRVPGDAPSRCPICDDAYDSVSAHDAGLMVNLIENDRYQRVCFDPVQADTGDALVYFYHHTHHETNTIAKTNTHSGTADAECD</sequence>
<evidence type="ECO:0000313" key="2">
    <source>
        <dbReference type="EMBL" id="ERG96499.1"/>
    </source>
</evidence>
<name>U1N0Z7_9EURY</name>
<dbReference type="AlphaFoldDB" id="U1N0Z7"/>
<accession>U1N0Z7</accession>
<dbReference type="eggNOG" id="arCOG08130">
    <property type="taxonomic scope" value="Archaea"/>
</dbReference>
<dbReference type="Pfam" id="PF26470">
    <property type="entry name" value="DUF8145"/>
    <property type="match status" value="1"/>
</dbReference>
<dbReference type="Proteomes" id="UP000030710">
    <property type="component" value="Unassembled WGS sequence"/>
</dbReference>
<proteinExistence type="predicted"/>
<dbReference type="RefSeq" id="WP_021055963.1">
    <property type="nucleotide sequence ID" value="NZ_KE356561.1"/>
</dbReference>
<dbReference type="InterPro" id="IPR058458">
    <property type="entry name" value="DUF8145"/>
</dbReference>
<dbReference type="EMBL" id="KE356561">
    <property type="protein sequence ID" value="ERG96499.1"/>
    <property type="molecule type" value="Genomic_DNA"/>
</dbReference>
<feature type="domain" description="DUF8145" evidence="1">
    <location>
        <begin position="3"/>
        <end position="67"/>
    </location>
</feature>
<evidence type="ECO:0000313" key="3">
    <source>
        <dbReference type="Proteomes" id="UP000030710"/>
    </source>
</evidence>
<protein>
    <recommendedName>
        <fullName evidence="1">DUF8145 domain-containing protein</fullName>
    </recommendedName>
</protein>